<organism evidence="2 3">
    <name type="scientific">Zea mays</name>
    <name type="common">Maize</name>
    <dbReference type="NCBI Taxonomy" id="4577"/>
    <lineage>
        <taxon>Eukaryota</taxon>
        <taxon>Viridiplantae</taxon>
        <taxon>Streptophyta</taxon>
        <taxon>Embryophyta</taxon>
        <taxon>Tracheophyta</taxon>
        <taxon>Spermatophyta</taxon>
        <taxon>Magnoliopsida</taxon>
        <taxon>Liliopsida</taxon>
        <taxon>Poales</taxon>
        <taxon>Poaceae</taxon>
        <taxon>PACMAD clade</taxon>
        <taxon>Panicoideae</taxon>
        <taxon>Andropogonodae</taxon>
        <taxon>Andropogoneae</taxon>
        <taxon>Tripsacinae</taxon>
        <taxon>Zea</taxon>
    </lineage>
</organism>
<feature type="compositionally biased region" description="Polar residues" evidence="1">
    <location>
        <begin position="126"/>
        <end position="143"/>
    </location>
</feature>
<dbReference type="Gramene" id="Zm00001eb020920_T001">
    <property type="protein sequence ID" value="Zm00001eb020920_P001"/>
    <property type="gene ID" value="Zm00001eb020920"/>
</dbReference>
<feature type="compositionally biased region" description="Low complexity" evidence="1">
    <location>
        <begin position="115"/>
        <end position="124"/>
    </location>
</feature>
<feature type="compositionally biased region" description="Pro residues" evidence="1">
    <location>
        <begin position="26"/>
        <end position="36"/>
    </location>
</feature>
<reference evidence="2" key="2">
    <citation type="submission" date="2019-07" db="EMBL/GenBank/DDBJ databases">
        <authorList>
            <person name="Seetharam A."/>
            <person name="Woodhouse M."/>
            <person name="Cannon E."/>
        </authorList>
    </citation>
    <scope>NUCLEOTIDE SEQUENCE [LARGE SCALE GENOMIC DNA]</scope>
    <source>
        <strain evidence="2">cv. B73</strain>
    </source>
</reference>
<accession>A0A804LM76</accession>
<evidence type="ECO:0000256" key="1">
    <source>
        <dbReference type="SAM" id="MobiDB-lite"/>
    </source>
</evidence>
<feature type="compositionally biased region" description="Pro residues" evidence="1">
    <location>
        <begin position="102"/>
        <end position="114"/>
    </location>
</feature>
<name>A0A804LM76_MAIZE</name>
<feature type="compositionally biased region" description="Basic residues" evidence="1">
    <location>
        <begin position="1"/>
        <end position="25"/>
    </location>
</feature>
<evidence type="ECO:0000313" key="2">
    <source>
        <dbReference type="EnsemblPlants" id="Zm00001eb020920_P001"/>
    </source>
</evidence>
<feature type="region of interest" description="Disordered" evidence="1">
    <location>
        <begin position="1"/>
        <end position="143"/>
    </location>
</feature>
<reference evidence="2" key="3">
    <citation type="submission" date="2021-05" db="UniProtKB">
        <authorList>
            <consortium name="EnsemblPlants"/>
        </authorList>
    </citation>
    <scope>IDENTIFICATION</scope>
    <source>
        <strain evidence="2">cv. B73</strain>
    </source>
</reference>
<evidence type="ECO:0000313" key="3">
    <source>
        <dbReference type="Proteomes" id="UP000007305"/>
    </source>
</evidence>
<dbReference type="AlphaFoldDB" id="A0A804LM76"/>
<reference evidence="3" key="1">
    <citation type="submission" date="2015-12" db="EMBL/GenBank/DDBJ databases">
        <title>Update maize B73 reference genome by single molecule sequencing technologies.</title>
        <authorList>
            <consortium name="Maize Genome Sequencing Project"/>
            <person name="Ware D."/>
        </authorList>
    </citation>
    <scope>NUCLEOTIDE SEQUENCE [LARGE SCALE GENOMIC DNA]</scope>
    <source>
        <strain evidence="3">cv. B73</strain>
    </source>
</reference>
<dbReference type="EnsemblPlants" id="Zm00001eb020920_T001">
    <property type="protein sequence ID" value="Zm00001eb020920_P001"/>
    <property type="gene ID" value="Zm00001eb020920"/>
</dbReference>
<feature type="compositionally biased region" description="Polar residues" evidence="1">
    <location>
        <begin position="62"/>
        <end position="72"/>
    </location>
</feature>
<dbReference type="InParanoid" id="A0A804LM76"/>
<sequence length="143" mass="15251">MVHGSAPRHHPRPSLRSRPRLHPRPRPTPPPPPPMLVLPRDSRHAPYLRRAYASSPRPPETRQVSLPCTARSTIGAPFPGEPQPSTFLATGDLPSLALGGEPTPPPHGCPPDPSPVHASAPPSATHLFSPTSPMAWTATSLTL</sequence>
<proteinExistence type="predicted"/>
<keyword evidence="3" id="KW-1185">Reference proteome</keyword>
<protein>
    <submittedName>
        <fullName evidence="2">Uncharacterized protein</fullName>
    </submittedName>
</protein>
<dbReference type="Proteomes" id="UP000007305">
    <property type="component" value="Chromosome 1"/>
</dbReference>